<dbReference type="PANTHER" id="PTHR43649">
    <property type="entry name" value="ARABINOSE-BINDING PROTEIN-RELATED"/>
    <property type="match status" value="1"/>
</dbReference>
<dbReference type="PROSITE" id="PS51257">
    <property type="entry name" value="PROKAR_LIPOPROTEIN"/>
    <property type="match status" value="1"/>
</dbReference>
<dbReference type="EMBL" id="PDYF01000001">
    <property type="protein sequence ID" value="PHU36631.1"/>
    <property type="molecule type" value="Genomic_DNA"/>
</dbReference>
<reference evidence="2 3" key="2">
    <citation type="submission" date="2017-10" db="EMBL/GenBank/DDBJ databases">
        <authorList>
            <person name="Banno H."/>
            <person name="Chua N.-H."/>
        </authorList>
    </citation>
    <scope>NUCLEOTIDE SEQUENCE [LARGE SCALE GENOMIC DNA]</scope>
    <source>
        <strain evidence="2 3">JK626</strain>
    </source>
</reference>
<dbReference type="Gene3D" id="3.40.190.10">
    <property type="entry name" value="Periplasmic binding protein-like II"/>
    <property type="match status" value="1"/>
</dbReference>
<organism evidence="2 3">
    <name type="scientific">Pseudobutyrivibrio ruminis</name>
    <dbReference type="NCBI Taxonomy" id="46206"/>
    <lineage>
        <taxon>Bacteria</taxon>
        <taxon>Bacillati</taxon>
        <taxon>Bacillota</taxon>
        <taxon>Clostridia</taxon>
        <taxon>Lachnospirales</taxon>
        <taxon>Lachnospiraceae</taxon>
        <taxon>Pseudobutyrivibrio</taxon>
    </lineage>
</organism>
<name>A0A2G3E079_9FIRM</name>
<feature type="signal peptide" evidence="1">
    <location>
        <begin position="1"/>
        <end position="22"/>
    </location>
</feature>
<dbReference type="InterPro" id="IPR050490">
    <property type="entry name" value="Bact_solute-bd_prot1"/>
</dbReference>
<accession>A0A2G3E079</accession>
<dbReference type="AlphaFoldDB" id="A0A2G3E079"/>
<keyword evidence="1" id="KW-0732">Signal</keyword>
<sequence>MRKKLLSAVLIAGMMLSLSSCAKKSQEVISDMAGSDDTLTVYAWDDNFNIPALKAAEKDYKQVNPNFELNIVNMGNSDAIEDAVEDAYKAKDFSSLPDIVLFQDHSIQKYVKAYSGSFMSVEDAIVDWDNLGSDKVSYSVVNGVHYGFPVDSGTTIFAYRVDILKECGYTLEDVTDITWKEFDEIGKDVYQKTGKYLISAIGKDNDLIYMMLQAEGESQFRSGSPFIVGNEKLKEVVETIVQLANDNVLYLAEDWDDYVDNAIGNDMVAGVYDGNWIISSIQQVKANSGKWEITYAPTFTGIPGYASNGGSSLCVTSNCKNSMLAKDFLAYTFGGGSAIDGSSITYDDALLNAGVVGSCVAAAGSDVYTQGVEYFNNQPIYATIVEYSQLVPSVEQSDYHYVCRKYMSQAVLDIIENGTDIDEALATAETEYKKETEPKY</sequence>
<dbReference type="PANTHER" id="PTHR43649:SF32">
    <property type="entry name" value="SUGAR BINDING SECRETED PROTEIN"/>
    <property type="match status" value="1"/>
</dbReference>
<evidence type="ECO:0000256" key="1">
    <source>
        <dbReference type="SAM" id="SignalP"/>
    </source>
</evidence>
<gene>
    <name evidence="2" type="ORF">CSX01_00065</name>
</gene>
<dbReference type="RefSeq" id="WP_099390977.1">
    <property type="nucleotide sequence ID" value="NZ_PDYF01000001.1"/>
</dbReference>
<evidence type="ECO:0000313" key="2">
    <source>
        <dbReference type="EMBL" id="PHU36631.1"/>
    </source>
</evidence>
<dbReference type="SUPFAM" id="SSF53850">
    <property type="entry name" value="Periplasmic binding protein-like II"/>
    <property type="match status" value="1"/>
</dbReference>
<proteinExistence type="predicted"/>
<protein>
    <submittedName>
        <fullName evidence="2">Sugar ABC transporter substrate-binding protein</fullName>
    </submittedName>
</protein>
<evidence type="ECO:0000313" key="3">
    <source>
        <dbReference type="Proteomes" id="UP000225889"/>
    </source>
</evidence>
<reference evidence="2 3" key="1">
    <citation type="submission" date="2017-10" db="EMBL/GenBank/DDBJ databases">
        <title>Resolving the taxonomy of Roseburia spp., Eubacterium rectale and Agathobacter spp. through phylogenomic analysis.</title>
        <authorList>
            <person name="Sheridan P.O."/>
            <person name="Walker A.W."/>
            <person name="Duncan S.H."/>
            <person name="Scott K.P."/>
            <person name="Toole P.W.O."/>
            <person name="Luis P."/>
            <person name="Flint H.J."/>
        </authorList>
    </citation>
    <scope>NUCLEOTIDE SEQUENCE [LARGE SCALE GENOMIC DNA]</scope>
    <source>
        <strain evidence="2 3">JK626</strain>
    </source>
</reference>
<feature type="chain" id="PRO_5039106080" evidence="1">
    <location>
        <begin position="23"/>
        <end position="440"/>
    </location>
</feature>
<dbReference type="Proteomes" id="UP000225889">
    <property type="component" value="Unassembled WGS sequence"/>
</dbReference>
<comment type="caution">
    <text evidence="2">The sequence shown here is derived from an EMBL/GenBank/DDBJ whole genome shotgun (WGS) entry which is preliminary data.</text>
</comment>